<evidence type="ECO:0000256" key="5">
    <source>
        <dbReference type="ARBA" id="ARBA00022741"/>
    </source>
</evidence>
<evidence type="ECO:0000256" key="3">
    <source>
        <dbReference type="ARBA" id="ARBA00022553"/>
    </source>
</evidence>
<dbReference type="STRING" id="1869.MB27_27430"/>
<evidence type="ECO:0000256" key="2">
    <source>
        <dbReference type="ARBA" id="ARBA00012438"/>
    </source>
</evidence>
<dbReference type="Pfam" id="PF07730">
    <property type="entry name" value="HisKA_3"/>
    <property type="match status" value="1"/>
</dbReference>
<dbReference type="GO" id="GO:0005524">
    <property type="term" value="F:ATP binding"/>
    <property type="evidence" value="ECO:0007669"/>
    <property type="project" value="UniProtKB-KW"/>
</dbReference>
<feature type="transmembrane region" description="Helical" evidence="9">
    <location>
        <begin position="124"/>
        <end position="144"/>
    </location>
</feature>
<evidence type="ECO:0000256" key="6">
    <source>
        <dbReference type="ARBA" id="ARBA00022777"/>
    </source>
</evidence>
<accession>A0A0A6X3E5</accession>
<organism evidence="11 12">
    <name type="scientific">Actinoplanes utahensis</name>
    <dbReference type="NCBI Taxonomy" id="1869"/>
    <lineage>
        <taxon>Bacteria</taxon>
        <taxon>Bacillati</taxon>
        <taxon>Actinomycetota</taxon>
        <taxon>Actinomycetes</taxon>
        <taxon>Micromonosporales</taxon>
        <taxon>Micromonosporaceae</taxon>
        <taxon>Actinoplanes</taxon>
    </lineage>
</organism>
<evidence type="ECO:0000313" key="11">
    <source>
        <dbReference type="EMBL" id="KHD74637.1"/>
    </source>
</evidence>
<dbReference type="EC" id="2.7.13.3" evidence="2"/>
<dbReference type="SMART" id="SM00387">
    <property type="entry name" value="HATPase_c"/>
    <property type="match status" value="1"/>
</dbReference>
<evidence type="ECO:0000256" key="7">
    <source>
        <dbReference type="ARBA" id="ARBA00022840"/>
    </source>
</evidence>
<feature type="transmembrane region" description="Helical" evidence="9">
    <location>
        <begin position="12"/>
        <end position="34"/>
    </location>
</feature>
<keyword evidence="4" id="KW-0808">Transferase</keyword>
<feature type="transmembrane region" description="Helical" evidence="9">
    <location>
        <begin position="46"/>
        <end position="66"/>
    </location>
</feature>
<dbReference type="GO" id="GO:0016020">
    <property type="term" value="C:membrane"/>
    <property type="evidence" value="ECO:0007669"/>
    <property type="project" value="InterPro"/>
</dbReference>
<comment type="catalytic activity">
    <reaction evidence="1">
        <text>ATP + protein L-histidine = ADP + protein N-phospho-L-histidine.</text>
        <dbReference type="EC" id="2.7.13.3"/>
    </reaction>
</comment>
<evidence type="ECO:0000259" key="10">
    <source>
        <dbReference type="SMART" id="SM00387"/>
    </source>
</evidence>
<dbReference type="Gene3D" id="3.30.565.10">
    <property type="entry name" value="Histidine kinase-like ATPase, C-terminal domain"/>
    <property type="match status" value="1"/>
</dbReference>
<protein>
    <recommendedName>
        <fullName evidence="2">histidine kinase</fullName>
        <ecNumber evidence="2">2.7.13.3</ecNumber>
    </recommendedName>
</protein>
<keyword evidence="8" id="KW-0902">Two-component regulatory system</keyword>
<keyword evidence="7" id="KW-0067">ATP-binding</keyword>
<dbReference type="OrthoDB" id="227596at2"/>
<evidence type="ECO:0000256" key="4">
    <source>
        <dbReference type="ARBA" id="ARBA00022679"/>
    </source>
</evidence>
<keyword evidence="6" id="KW-0418">Kinase</keyword>
<feature type="transmembrane region" description="Helical" evidence="9">
    <location>
        <begin position="71"/>
        <end position="88"/>
    </location>
</feature>
<dbReference type="Pfam" id="PF02518">
    <property type="entry name" value="HATPase_c"/>
    <property type="match status" value="1"/>
</dbReference>
<feature type="domain" description="Histidine kinase/HSP90-like ATPase" evidence="10">
    <location>
        <begin position="300"/>
        <end position="397"/>
    </location>
</feature>
<keyword evidence="9" id="KW-1133">Transmembrane helix</keyword>
<evidence type="ECO:0000256" key="8">
    <source>
        <dbReference type="ARBA" id="ARBA00023012"/>
    </source>
</evidence>
<comment type="caution">
    <text evidence="11">The sequence shown here is derived from an EMBL/GenBank/DDBJ whole genome shotgun (WGS) entry which is preliminary data.</text>
</comment>
<feature type="transmembrane region" description="Helical" evidence="9">
    <location>
        <begin position="150"/>
        <end position="169"/>
    </location>
</feature>
<dbReference type="Proteomes" id="UP000054537">
    <property type="component" value="Unassembled WGS sequence"/>
</dbReference>
<evidence type="ECO:0000256" key="9">
    <source>
        <dbReference type="SAM" id="Phobius"/>
    </source>
</evidence>
<dbReference type="InterPro" id="IPR003594">
    <property type="entry name" value="HATPase_dom"/>
</dbReference>
<keyword evidence="9" id="KW-0472">Membrane</keyword>
<dbReference type="PANTHER" id="PTHR24421:SF10">
    <property type="entry name" value="NITRATE_NITRITE SENSOR PROTEIN NARQ"/>
    <property type="match status" value="1"/>
</dbReference>
<gene>
    <name evidence="11" type="ORF">MB27_27430</name>
</gene>
<keyword evidence="12" id="KW-1185">Reference proteome</keyword>
<evidence type="ECO:0000313" key="12">
    <source>
        <dbReference type="Proteomes" id="UP000054537"/>
    </source>
</evidence>
<dbReference type="CDD" id="cd16917">
    <property type="entry name" value="HATPase_UhpB-NarQ-NarX-like"/>
    <property type="match status" value="1"/>
</dbReference>
<keyword evidence="5" id="KW-0547">Nucleotide-binding</keyword>
<dbReference type="GO" id="GO:0000155">
    <property type="term" value="F:phosphorelay sensor kinase activity"/>
    <property type="evidence" value="ECO:0007669"/>
    <property type="project" value="InterPro"/>
</dbReference>
<dbReference type="InterPro" id="IPR011712">
    <property type="entry name" value="Sig_transdc_His_kin_sub3_dim/P"/>
</dbReference>
<keyword evidence="3" id="KW-0597">Phosphoprotein</keyword>
<dbReference type="GO" id="GO:0046983">
    <property type="term" value="F:protein dimerization activity"/>
    <property type="evidence" value="ECO:0007669"/>
    <property type="project" value="InterPro"/>
</dbReference>
<dbReference type="PANTHER" id="PTHR24421">
    <property type="entry name" value="NITRATE/NITRITE SENSOR PROTEIN NARX-RELATED"/>
    <property type="match status" value="1"/>
</dbReference>
<evidence type="ECO:0000256" key="1">
    <source>
        <dbReference type="ARBA" id="ARBA00000085"/>
    </source>
</evidence>
<reference evidence="11 12" key="1">
    <citation type="submission" date="2014-10" db="EMBL/GenBank/DDBJ databases">
        <title>Draft genome sequence of Actinoplanes utahensis NRRL 12052.</title>
        <authorList>
            <person name="Velasco-Bucheli B."/>
            <person name="del Cerro C."/>
            <person name="Hormigo D."/>
            <person name="Garcia J.L."/>
            <person name="Acebal C."/>
            <person name="Arroyo M."/>
            <person name="de la Mata I."/>
        </authorList>
    </citation>
    <scope>NUCLEOTIDE SEQUENCE [LARGE SCALE GENOMIC DNA]</scope>
    <source>
        <strain evidence="11 12">NRRL 12052</strain>
    </source>
</reference>
<dbReference type="AlphaFoldDB" id="A0A0A6X3E5"/>
<dbReference type="Gene3D" id="1.20.5.1930">
    <property type="match status" value="1"/>
</dbReference>
<dbReference type="InterPro" id="IPR050482">
    <property type="entry name" value="Sensor_HK_TwoCompSys"/>
</dbReference>
<feature type="transmembrane region" description="Helical" evidence="9">
    <location>
        <begin position="100"/>
        <end position="117"/>
    </location>
</feature>
<proteinExistence type="predicted"/>
<name>A0A0A6X3E5_ACTUT</name>
<keyword evidence="9" id="KW-0812">Transmembrane</keyword>
<dbReference type="InterPro" id="IPR036890">
    <property type="entry name" value="HATPase_C_sf"/>
</dbReference>
<dbReference type="SUPFAM" id="SSF55874">
    <property type="entry name" value="ATPase domain of HSP90 chaperone/DNA topoisomerase II/histidine kinase"/>
    <property type="match status" value="1"/>
</dbReference>
<dbReference type="eggNOG" id="COG4585">
    <property type="taxonomic scope" value="Bacteria"/>
</dbReference>
<dbReference type="RefSeq" id="WP_043529047.1">
    <property type="nucleotide sequence ID" value="NZ_BAABKU010000010.1"/>
</dbReference>
<dbReference type="EMBL" id="JRTT01000039">
    <property type="protein sequence ID" value="KHD74637.1"/>
    <property type="molecule type" value="Genomic_DNA"/>
</dbReference>
<sequence>MSDKPWFRLLPLPVWVALSWGLAAFTALRGYTGLPFMPGGLPERPVWRWALVVLAIAGAAVACRLIRSRPLVALYLLAVTPAVLLLAVGREGLANEEDELLAQFLVAADIVLGFLVVTRPPWTWAVGLVPIVAVIPATALPAGLPLRWTLWIAYVLLPIVIAVLLGYSIRQARDYARRLSAQTAEQAVVAERLRISRELHDQVAHSVGVIALQAGAAARVIDTRPEKAREALRAIESTSRDTLTGLRRMLDGLRLPQEEAAPLRPAPTLADIGDLVTTAGDSGLQIGVRWEGRRRPLPADVELSAFRIVQESLTNVLRHADARTCDITFAYLPDGVRIEIVDDGKGFHGLRGRDDAGGSGYGLLGLHERVSLLHGTMSAGSRDEGGFRVAARLPVEPGEAAE</sequence>